<dbReference type="RefSeq" id="WP_069912044.1">
    <property type="nucleotide sequence ID" value="NZ_LAJE02000363.1"/>
</dbReference>
<reference evidence="2 3" key="1">
    <citation type="journal article" date="2015" name="Genome Announc.">
        <title>Genome Assemblies of Three Soil-Associated Devosia species: D. insulae, D. limi, and D. soli.</title>
        <authorList>
            <person name="Hassan Y.I."/>
            <person name="Lepp D."/>
            <person name="Zhou T."/>
        </authorList>
    </citation>
    <scope>NUCLEOTIDE SEQUENCE [LARGE SCALE GENOMIC DNA]</scope>
    <source>
        <strain evidence="2 3">DS-56</strain>
    </source>
</reference>
<dbReference type="OrthoDB" id="7947566at2"/>
<name>A0A1E5XIY6_9HYPH</name>
<feature type="chain" id="PRO_5009190165" evidence="1">
    <location>
        <begin position="22"/>
        <end position="176"/>
    </location>
</feature>
<evidence type="ECO:0000256" key="1">
    <source>
        <dbReference type="SAM" id="SignalP"/>
    </source>
</evidence>
<gene>
    <name evidence="2" type="ORF">VW23_003715</name>
</gene>
<sequence length="176" mass="19196">MHRKLPILVVLLVSGSVPALAAEMVDSVFQVTFRYAGEDEVLNDTVVPLLAGNACYNWYVRLAEGPAPKTATEILSLPVPLEDWGTLATDPDDGIDVSADGKVATRTFTPELDGEGWFSHSWCVAPGDPVGAHSIAIAVDGDKLVTYDFQVVLPEDYYWPSIAQPEPRERSVDHSW</sequence>
<evidence type="ECO:0000313" key="3">
    <source>
        <dbReference type="Proteomes" id="UP000095463"/>
    </source>
</evidence>
<proteinExistence type="predicted"/>
<protein>
    <submittedName>
        <fullName evidence="2">Uncharacterized protein</fullName>
    </submittedName>
</protein>
<evidence type="ECO:0000313" key="2">
    <source>
        <dbReference type="EMBL" id="OEO28560.1"/>
    </source>
</evidence>
<keyword evidence="1" id="KW-0732">Signal</keyword>
<feature type="signal peptide" evidence="1">
    <location>
        <begin position="1"/>
        <end position="21"/>
    </location>
</feature>
<keyword evidence="3" id="KW-1185">Reference proteome</keyword>
<dbReference type="AlphaFoldDB" id="A0A1E5XIY6"/>
<organism evidence="2 3">
    <name type="scientific">Devosia insulae DS-56</name>
    <dbReference type="NCBI Taxonomy" id="1116389"/>
    <lineage>
        <taxon>Bacteria</taxon>
        <taxon>Pseudomonadati</taxon>
        <taxon>Pseudomonadota</taxon>
        <taxon>Alphaproteobacteria</taxon>
        <taxon>Hyphomicrobiales</taxon>
        <taxon>Devosiaceae</taxon>
        <taxon>Devosia</taxon>
    </lineage>
</organism>
<accession>A0A1E5XIY6</accession>
<comment type="caution">
    <text evidence="2">The sequence shown here is derived from an EMBL/GenBank/DDBJ whole genome shotgun (WGS) entry which is preliminary data.</text>
</comment>
<dbReference type="EMBL" id="LAJE02000363">
    <property type="protein sequence ID" value="OEO28560.1"/>
    <property type="molecule type" value="Genomic_DNA"/>
</dbReference>
<dbReference type="Proteomes" id="UP000095463">
    <property type="component" value="Unassembled WGS sequence"/>
</dbReference>